<gene>
    <name evidence="3" type="ORF">AAGS29_08545</name>
</gene>
<name>A0ABU9URB6_9GAMM</name>
<dbReference type="Proteomes" id="UP001489333">
    <property type="component" value="Unassembled WGS sequence"/>
</dbReference>
<comment type="caution">
    <text evidence="3">The sequence shown here is derived from an EMBL/GenBank/DDBJ whole genome shotgun (WGS) entry which is preliminary data.</text>
</comment>
<evidence type="ECO:0000259" key="2">
    <source>
        <dbReference type="Pfam" id="PF11575"/>
    </source>
</evidence>
<protein>
    <submittedName>
        <fullName evidence="3">IucA/IucC family C-terminal-domain containing protein</fullName>
    </submittedName>
</protein>
<dbReference type="InterPro" id="IPR022770">
    <property type="entry name" value="IucA/IucC-like_C"/>
</dbReference>
<sequence>MASQRGDTRLQLLREISPSHDALNHTILTLNQLLHERAPFYGEHLSATTSPTGLSFDEWSCADTYQTLLARFAIAHPSAETQSEIEAVTEAVTEAKTETDKTAATSRTPAFASKSALVSKNASASRKDTRKALHSLWGQWYFGLLVPPMMEWIFNAPQTDLESIHWQPQSIFMQLHPSGRVAKFECNIAKHQPNTALTFKKYHGIEPLCQTNTKSSFKTDIEVHSPLTSYKPPVDKELALQGLILNLLQPSVERLLTLSPVPVKLYWSHLGYLIHWYLGELGLTEQHNQQLKQALFRRTTFLDGSTNPLYNSINLLIEPVQSSADSSKDSSVKTSATLSSKTSPKIHCIRRTCCLRYQLANTGQCNDCPLLSRAKVNVNTAKQT</sequence>
<keyword evidence="4" id="KW-1185">Reference proteome</keyword>
<feature type="domain" description="Ferric siderophore reductase C-terminal" evidence="2">
    <location>
        <begin position="350"/>
        <end position="370"/>
    </location>
</feature>
<proteinExistence type="predicted"/>
<dbReference type="Pfam" id="PF06276">
    <property type="entry name" value="FhuF"/>
    <property type="match status" value="1"/>
</dbReference>
<dbReference type="EMBL" id="JBCHKU010000009">
    <property type="protein sequence ID" value="MEM6248647.1"/>
    <property type="molecule type" value="Genomic_DNA"/>
</dbReference>
<reference evidence="3 4" key="1">
    <citation type="submission" date="2024-04" db="EMBL/GenBank/DDBJ databases">
        <title>Novel Shewanella species isolated from Baltic Sea sediments.</title>
        <authorList>
            <person name="Martin-Rodriguez A.J."/>
            <person name="Fernandez-Juarez V."/>
            <person name="Valeriano V.D."/>
            <person name="Mihindukulasooriya I."/>
            <person name="Ceresnova L."/>
            <person name="Joffre E."/>
            <person name="Jensie-Markopoulos S."/>
            <person name="Moore E.R.B."/>
            <person name="Sjoling A."/>
        </authorList>
    </citation>
    <scope>NUCLEOTIDE SEQUENCE [LARGE SCALE GENOMIC DNA]</scope>
    <source>
        <strain evidence="3 4">VAX-SP0-0CM-1</strain>
    </source>
</reference>
<evidence type="ECO:0000313" key="3">
    <source>
        <dbReference type="EMBL" id="MEM6248647.1"/>
    </source>
</evidence>
<evidence type="ECO:0000313" key="4">
    <source>
        <dbReference type="Proteomes" id="UP001489333"/>
    </source>
</evidence>
<accession>A0ABU9URB6</accession>
<organism evidence="3 4">
    <name type="scientific">Shewanella vaxholmensis</name>
    <dbReference type="NCBI Taxonomy" id="3063535"/>
    <lineage>
        <taxon>Bacteria</taxon>
        <taxon>Pseudomonadati</taxon>
        <taxon>Pseudomonadota</taxon>
        <taxon>Gammaproteobacteria</taxon>
        <taxon>Alteromonadales</taxon>
        <taxon>Shewanellaceae</taxon>
        <taxon>Shewanella</taxon>
    </lineage>
</organism>
<dbReference type="RefSeq" id="WP_311906113.1">
    <property type="nucleotide sequence ID" value="NZ_JAUOEV010000013.1"/>
</dbReference>
<feature type="domain" description="Aerobactin siderophore biosynthesis IucA/IucC-like C-terminal" evidence="1">
    <location>
        <begin position="135"/>
        <end position="312"/>
    </location>
</feature>
<evidence type="ECO:0000259" key="1">
    <source>
        <dbReference type="Pfam" id="PF06276"/>
    </source>
</evidence>
<dbReference type="InterPro" id="IPR024726">
    <property type="entry name" value="FhuF_C"/>
</dbReference>
<dbReference type="Pfam" id="PF11575">
    <property type="entry name" value="FhuF_C"/>
    <property type="match status" value="1"/>
</dbReference>